<dbReference type="InterPro" id="IPR000700">
    <property type="entry name" value="PAS-assoc_C"/>
</dbReference>
<dbReference type="InterPro" id="IPR013655">
    <property type="entry name" value="PAS_fold_3"/>
</dbReference>
<dbReference type="EMBL" id="FWXO01000001">
    <property type="protein sequence ID" value="SMC43156.1"/>
    <property type="molecule type" value="Genomic_DNA"/>
</dbReference>
<dbReference type="Pfam" id="PF13426">
    <property type="entry name" value="PAS_9"/>
    <property type="match status" value="1"/>
</dbReference>
<dbReference type="PROSITE" id="PS50109">
    <property type="entry name" value="HIS_KIN"/>
    <property type="match status" value="1"/>
</dbReference>
<evidence type="ECO:0000313" key="10">
    <source>
        <dbReference type="Proteomes" id="UP000192360"/>
    </source>
</evidence>
<keyword evidence="3" id="KW-0597">Phosphoprotein</keyword>
<keyword evidence="4" id="KW-0808">Transferase</keyword>
<proteinExistence type="predicted"/>
<protein>
    <recommendedName>
        <fullName evidence="2">histidine kinase</fullName>
        <ecNumber evidence="2">2.7.13.3</ecNumber>
    </recommendedName>
</protein>
<keyword evidence="10" id="KW-1185">Reference proteome</keyword>
<dbReference type="CDD" id="cd00130">
    <property type="entry name" value="PAS"/>
    <property type="match status" value="2"/>
</dbReference>
<dbReference type="SMART" id="SM00086">
    <property type="entry name" value="PAC"/>
    <property type="match status" value="3"/>
</dbReference>
<dbReference type="NCBIfam" id="TIGR00229">
    <property type="entry name" value="sensory_box"/>
    <property type="match status" value="1"/>
</dbReference>
<dbReference type="InterPro" id="IPR036890">
    <property type="entry name" value="HATPase_C_sf"/>
</dbReference>
<dbReference type="Pfam" id="PF02518">
    <property type="entry name" value="HATPase_c"/>
    <property type="match status" value="1"/>
</dbReference>
<gene>
    <name evidence="9" type="ORF">SAMN05660703_1113</name>
</gene>
<dbReference type="InterPro" id="IPR035965">
    <property type="entry name" value="PAS-like_dom_sf"/>
</dbReference>
<organism evidence="9 10">
    <name type="scientific">Cellulophaga tyrosinoxydans</name>
    <dbReference type="NCBI Taxonomy" id="504486"/>
    <lineage>
        <taxon>Bacteria</taxon>
        <taxon>Pseudomonadati</taxon>
        <taxon>Bacteroidota</taxon>
        <taxon>Flavobacteriia</taxon>
        <taxon>Flavobacteriales</taxon>
        <taxon>Flavobacteriaceae</taxon>
        <taxon>Cellulophaga</taxon>
    </lineage>
</organism>
<dbReference type="GO" id="GO:0004673">
    <property type="term" value="F:protein histidine kinase activity"/>
    <property type="evidence" value="ECO:0007669"/>
    <property type="project" value="UniProtKB-EC"/>
</dbReference>
<dbReference type="InterPro" id="IPR005467">
    <property type="entry name" value="His_kinase_dom"/>
</dbReference>
<dbReference type="Gene3D" id="3.30.565.10">
    <property type="entry name" value="Histidine kinase-like ATPase, C-terminal domain"/>
    <property type="match status" value="1"/>
</dbReference>
<dbReference type="Proteomes" id="UP000192360">
    <property type="component" value="Unassembled WGS sequence"/>
</dbReference>
<dbReference type="SUPFAM" id="SSF55874">
    <property type="entry name" value="ATPase domain of HSP90 chaperone/DNA topoisomerase II/histidine kinase"/>
    <property type="match status" value="1"/>
</dbReference>
<feature type="domain" description="PAC" evidence="8">
    <location>
        <begin position="456"/>
        <end position="508"/>
    </location>
</feature>
<dbReference type="SMART" id="SM00387">
    <property type="entry name" value="HATPase_c"/>
    <property type="match status" value="1"/>
</dbReference>
<evidence type="ECO:0000259" key="7">
    <source>
        <dbReference type="PROSITE" id="PS50112"/>
    </source>
</evidence>
<dbReference type="EC" id="2.7.13.3" evidence="2"/>
<dbReference type="PROSITE" id="PS50113">
    <property type="entry name" value="PAC"/>
    <property type="match status" value="2"/>
</dbReference>
<dbReference type="PANTHER" id="PTHR43304">
    <property type="entry name" value="PHYTOCHROME-LIKE PROTEIN CPH1"/>
    <property type="match status" value="1"/>
</dbReference>
<dbReference type="Gene3D" id="3.30.450.20">
    <property type="entry name" value="PAS domain"/>
    <property type="match status" value="3"/>
</dbReference>
<feature type="domain" description="PAC" evidence="8">
    <location>
        <begin position="328"/>
        <end position="381"/>
    </location>
</feature>
<dbReference type="PANTHER" id="PTHR43304:SF1">
    <property type="entry name" value="PAC DOMAIN-CONTAINING PROTEIN"/>
    <property type="match status" value="1"/>
</dbReference>
<feature type="domain" description="Histidine kinase" evidence="6">
    <location>
        <begin position="526"/>
        <end position="739"/>
    </location>
</feature>
<evidence type="ECO:0000256" key="2">
    <source>
        <dbReference type="ARBA" id="ARBA00012438"/>
    </source>
</evidence>
<sequence>MFIFIKKKQILKLISPLHSLSAFPFAIAIIDLNFHIKDYSEIWIEEFPFPKNGTEISLKNLNILSEKLIKCINDVASNHVISYKKIEIKSKNNNWYSWNIAKAIDEEGNISGIILSAENITYQKREIQLLNNAVQVAQIGSWELDLLSNKLYWSSITKYIHDLTDDFIPSLEQGINFYKPGKHREKIAKLVNNAITSGKPWDTELIIITAKNVEKWVRAKGEVEFVNGKCIRVFGTFQDINKQKLKDLKYNEVTNRLKIATKTARIGIWEYNYENKHLFWSNEMFSLYNIDKQKFNGHSSFWNQSLHPDDKEFCSKKIEECLAKKEDFEIEFRIIVPNGKIRHIKSVACVELDSSENNIVKLVGANWDISELIHSKLQLSKTEESLQQAFENSSVGMALISLEGNWINVNSSLCNSVGYSKEEMIQTKITNITHPDDLSKDTEFLKQMHLGEISNYTVNKRFYHKNGSIITANLTVTTVKKVSGHLSHFIAQLIDISPMIAAENKTKSLLEITKNQNNSLLNFAHIVSHNLRSHATNLLMLTNFIKDETDPNEKAHLEVMLQNASESLNETVHHLNDVVHISTNAEENLRSVNLFNSVKRVKKNISAILEENNAKCVINIPKNLKIKAVPAYLDSILLNLFTNSVKYKSEKRDLVIELNFKIKNDDVILYFLDNGQGIDLERHQNKIFGMYKTFHQHKDAKGIGLFITKNQIEAMNGSITVESIVDKETLFILTFKKAEQIKN</sequence>
<comment type="catalytic activity">
    <reaction evidence="1">
        <text>ATP + protein L-histidine = ADP + protein N-phospho-L-histidine.</text>
        <dbReference type="EC" id="2.7.13.3"/>
    </reaction>
</comment>
<evidence type="ECO:0000256" key="5">
    <source>
        <dbReference type="ARBA" id="ARBA00022777"/>
    </source>
</evidence>
<evidence type="ECO:0000259" key="6">
    <source>
        <dbReference type="PROSITE" id="PS50109"/>
    </source>
</evidence>
<keyword evidence="5" id="KW-0418">Kinase</keyword>
<evidence type="ECO:0000256" key="4">
    <source>
        <dbReference type="ARBA" id="ARBA00022679"/>
    </source>
</evidence>
<feature type="domain" description="PAS" evidence="7">
    <location>
        <begin position="382"/>
        <end position="452"/>
    </location>
</feature>
<dbReference type="SMART" id="SM00091">
    <property type="entry name" value="PAS"/>
    <property type="match status" value="2"/>
</dbReference>
<dbReference type="InterPro" id="IPR001610">
    <property type="entry name" value="PAC"/>
</dbReference>
<dbReference type="InterPro" id="IPR003594">
    <property type="entry name" value="HATPase_dom"/>
</dbReference>
<evidence type="ECO:0000259" key="8">
    <source>
        <dbReference type="PROSITE" id="PS50113"/>
    </source>
</evidence>
<dbReference type="InterPro" id="IPR000014">
    <property type="entry name" value="PAS"/>
</dbReference>
<evidence type="ECO:0000256" key="1">
    <source>
        <dbReference type="ARBA" id="ARBA00000085"/>
    </source>
</evidence>
<reference evidence="9 10" key="1">
    <citation type="submission" date="2017-04" db="EMBL/GenBank/DDBJ databases">
        <authorList>
            <person name="Afonso C.L."/>
            <person name="Miller P.J."/>
            <person name="Scott M.A."/>
            <person name="Spackman E."/>
            <person name="Goraichik I."/>
            <person name="Dimitrov K.M."/>
            <person name="Suarez D.L."/>
            <person name="Swayne D.E."/>
        </authorList>
    </citation>
    <scope>NUCLEOTIDE SEQUENCE [LARGE SCALE GENOMIC DNA]</scope>
    <source>
        <strain evidence="9 10">DSM 21164</strain>
    </source>
</reference>
<evidence type="ECO:0000313" key="9">
    <source>
        <dbReference type="EMBL" id="SMC43156.1"/>
    </source>
</evidence>
<accession>A0A1W1Z458</accession>
<dbReference type="Gene3D" id="2.10.70.100">
    <property type="match status" value="1"/>
</dbReference>
<dbReference type="SUPFAM" id="SSF55785">
    <property type="entry name" value="PYP-like sensor domain (PAS domain)"/>
    <property type="match status" value="3"/>
</dbReference>
<dbReference type="Pfam" id="PF08447">
    <property type="entry name" value="PAS_3"/>
    <property type="match status" value="1"/>
</dbReference>
<dbReference type="AlphaFoldDB" id="A0A1W1Z458"/>
<dbReference type="InterPro" id="IPR052162">
    <property type="entry name" value="Sensor_kinase/Photoreceptor"/>
</dbReference>
<dbReference type="PROSITE" id="PS50112">
    <property type="entry name" value="PAS"/>
    <property type="match status" value="1"/>
</dbReference>
<dbReference type="STRING" id="504486.SAMN05660703_1113"/>
<name>A0A1W1Z458_9FLAO</name>
<evidence type="ECO:0000256" key="3">
    <source>
        <dbReference type="ARBA" id="ARBA00022553"/>
    </source>
</evidence>